<feature type="binding site" evidence="8">
    <location>
        <begin position="97"/>
        <end position="98"/>
    </location>
    <ligand>
        <name>substrate</name>
    </ligand>
</feature>
<evidence type="ECO:0000256" key="3">
    <source>
        <dbReference type="ARBA" id="ARBA00013080"/>
    </source>
</evidence>
<dbReference type="Gene3D" id="3.10.310.10">
    <property type="entry name" value="Diaminopimelate Epimerase, Chain A, domain 1"/>
    <property type="match status" value="2"/>
</dbReference>
<dbReference type="RefSeq" id="WP_349804208.1">
    <property type="nucleotide sequence ID" value="NZ_JBEGDP010000005.1"/>
</dbReference>
<evidence type="ECO:0000256" key="7">
    <source>
        <dbReference type="ARBA" id="ARBA00051712"/>
    </source>
</evidence>
<feature type="active site" evidence="9">
    <location>
        <position position="96"/>
    </location>
</feature>
<dbReference type="PANTHER" id="PTHR31689">
    <property type="entry name" value="DIAMINOPIMELATE EPIMERASE, CHLOROPLASTIC"/>
    <property type="match status" value="1"/>
</dbReference>
<comment type="function">
    <text evidence="8">Catalyzes the stereoinversion of LL-2,6-diaminopimelate (L,L-DAP) to meso-diaminopimelate (meso-DAP), a precursor of L-lysine and an essential component of the bacterial peptidoglycan.</text>
</comment>
<evidence type="ECO:0000256" key="5">
    <source>
        <dbReference type="ARBA" id="ARBA00023154"/>
    </source>
</evidence>
<comment type="pathway">
    <text evidence="1 8">Amino-acid biosynthesis; L-lysine biosynthesis via DAP pathway; DL-2,6-diaminopimelate from LL-2,6-diaminopimelate: step 1/1.</text>
</comment>
<keyword evidence="6 8" id="KW-0413">Isomerase</keyword>
<feature type="active site" description="Proton acceptor" evidence="8">
    <location>
        <position position="230"/>
    </location>
</feature>
<feature type="site" description="Could be important to modulate the pK values of the two catalytic cysteine residues" evidence="8">
    <location>
        <position position="221"/>
    </location>
</feature>
<dbReference type="SUPFAM" id="SSF54506">
    <property type="entry name" value="Diaminopimelate epimerase-like"/>
    <property type="match status" value="2"/>
</dbReference>
<organism evidence="10 11">
    <name type="scientific">Nocardioides kribbensis</name>
    <dbReference type="NCBI Taxonomy" id="305517"/>
    <lineage>
        <taxon>Bacteria</taxon>
        <taxon>Bacillati</taxon>
        <taxon>Actinomycetota</taxon>
        <taxon>Actinomycetes</taxon>
        <taxon>Propionibacteriales</taxon>
        <taxon>Nocardioidaceae</taxon>
        <taxon>Nocardioides</taxon>
    </lineage>
</organism>
<feature type="site" description="Could be important to modulate the pK values of the two catalytic cysteine residues" evidence="8">
    <location>
        <position position="170"/>
    </location>
</feature>
<proteinExistence type="inferred from homology"/>
<evidence type="ECO:0000256" key="4">
    <source>
        <dbReference type="ARBA" id="ARBA00022605"/>
    </source>
</evidence>
<comment type="caution">
    <text evidence="10">The sequence shown here is derived from an EMBL/GenBank/DDBJ whole genome shotgun (WGS) entry which is preliminary data.</text>
</comment>
<dbReference type="NCBIfam" id="TIGR00652">
    <property type="entry name" value="DapF"/>
    <property type="match status" value="1"/>
</dbReference>
<name>A0ABV1NWX7_9ACTN</name>
<feature type="binding site" evidence="8">
    <location>
        <position position="203"/>
    </location>
    <ligand>
        <name>substrate</name>
    </ligand>
</feature>
<comment type="similarity">
    <text evidence="2 8">Belongs to the diaminopimelate epimerase family.</text>
</comment>
<evidence type="ECO:0000256" key="9">
    <source>
        <dbReference type="PROSITE-ProRule" id="PRU10125"/>
    </source>
</evidence>
<dbReference type="PANTHER" id="PTHR31689:SF0">
    <property type="entry name" value="DIAMINOPIMELATE EPIMERASE"/>
    <property type="match status" value="1"/>
</dbReference>
<evidence type="ECO:0000313" key="11">
    <source>
        <dbReference type="Proteomes" id="UP001482520"/>
    </source>
</evidence>
<dbReference type="Proteomes" id="UP001482520">
    <property type="component" value="Unassembled WGS sequence"/>
</dbReference>
<comment type="subcellular location">
    <subcellularLocation>
        <location evidence="8">Cytoplasm</location>
    </subcellularLocation>
</comment>
<dbReference type="Pfam" id="PF01678">
    <property type="entry name" value="DAP_epimerase"/>
    <property type="match status" value="2"/>
</dbReference>
<feature type="binding site" evidence="8">
    <location>
        <position position="87"/>
    </location>
    <ligand>
        <name>substrate</name>
    </ligand>
</feature>
<feature type="binding site" evidence="8">
    <location>
        <begin position="231"/>
        <end position="232"/>
    </location>
    <ligand>
        <name>substrate</name>
    </ligand>
</feature>
<accession>A0ABV1NWX7</accession>
<dbReference type="PROSITE" id="PS01326">
    <property type="entry name" value="DAP_EPIMERASE"/>
    <property type="match status" value="1"/>
</dbReference>
<comment type="subunit">
    <text evidence="8">Homodimer.</text>
</comment>
<evidence type="ECO:0000256" key="1">
    <source>
        <dbReference type="ARBA" id="ARBA00005196"/>
    </source>
</evidence>
<sequence length="290" mass="30173">MPAHRTPYPFLKGHGTENDFVLLPDHDGTVHGDLDPARVRALCDRRAGIGGDGVLRVVRTAALDGGVAGPGSPAPGGSPEWFMDYRNADGSVSEMCGNGIRVFARHLVEEGLADPARPIPVATRDGVKTIRLEGDLVTVDMGPPALLGHTEVTVGATRWPARHVDMGNPHAVAFVDDLAPTGPVGALHEPPGHDPAVYPAGVNVEFVVRQGERHVAMRVHERGSGETRSCGTGACAVMVAAAEADGLGPADGAEYRVDLPGGTLTIAWTPQDRVLMTGPAVVVARGTTAL</sequence>
<feature type="active site" description="Proton donor" evidence="8">
    <location>
        <position position="96"/>
    </location>
</feature>
<keyword evidence="5 8" id="KW-0457">Lysine biosynthesis</keyword>
<evidence type="ECO:0000313" key="10">
    <source>
        <dbReference type="EMBL" id="MEQ7846994.1"/>
    </source>
</evidence>
<comment type="catalytic activity">
    <reaction evidence="7 8">
        <text>(2S,6S)-2,6-diaminopimelate = meso-2,6-diaminopimelate</text>
        <dbReference type="Rhea" id="RHEA:15393"/>
        <dbReference type="ChEBI" id="CHEBI:57609"/>
        <dbReference type="ChEBI" id="CHEBI:57791"/>
        <dbReference type="EC" id="5.1.1.7"/>
    </reaction>
</comment>
<dbReference type="EC" id="5.1.1.7" evidence="3 8"/>
<dbReference type="GO" id="GO:0008837">
    <property type="term" value="F:diaminopimelate epimerase activity"/>
    <property type="evidence" value="ECO:0007669"/>
    <property type="project" value="UniProtKB-EC"/>
</dbReference>
<comment type="caution">
    <text evidence="8">Lacks conserved residue(s) required for the propagation of feature annotation.</text>
</comment>
<evidence type="ECO:0000256" key="6">
    <source>
        <dbReference type="ARBA" id="ARBA00023235"/>
    </source>
</evidence>
<feature type="binding site" evidence="8">
    <location>
        <position position="18"/>
    </location>
    <ligand>
        <name>substrate</name>
    </ligand>
</feature>
<feature type="binding site" evidence="8">
    <location>
        <position position="168"/>
    </location>
    <ligand>
        <name>substrate</name>
    </ligand>
</feature>
<keyword evidence="8" id="KW-0963">Cytoplasm</keyword>
<keyword evidence="11" id="KW-1185">Reference proteome</keyword>
<gene>
    <name evidence="8 10" type="primary">dapF</name>
    <name evidence="10" type="ORF">V6R90_06855</name>
</gene>
<dbReference type="EMBL" id="JBEGDP010000005">
    <property type="protein sequence ID" value="MEQ7846994.1"/>
    <property type="molecule type" value="Genomic_DNA"/>
</dbReference>
<feature type="binding site" evidence="8">
    <location>
        <begin position="221"/>
        <end position="222"/>
    </location>
    <ligand>
        <name>substrate</name>
    </ligand>
</feature>
<keyword evidence="4 8" id="KW-0028">Amino-acid biosynthesis</keyword>
<protein>
    <recommendedName>
        <fullName evidence="3 8">Diaminopimelate epimerase</fullName>
        <shortName evidence="8">DAP epimerase</shortName>
        <ecNumber evidence="3 8">5.1.1.7</ecNumber>
    </recommendedName>
    <alternativeName>
        <fullName evidence="8">PLP-independent amino acid racemase</fullName>
    </alternativeName>
</protein>
<reference evidence="10 11" key="1">
    <citation type="submission" date="2024-02" db="EMBL/GenBank/DDBJ databases">
        <title>Full genome sequence of Nocardioides kribbensis.</title>
        <authorList>
            <person name="Poletto B.L."/>
            <person name="Silva G."/>
            <person name="Galante D."/>
            <person name="Campos K.R."/>
            <person name="Santos M.B.N."/>
            <person name="Sacchi C.T."/>
        </authorList>
    </citation>
    <scope>NUCLEOTIDE SEQUENCE [LARGE SCALE GENOMIC DNA]</scope>
    <source>
        <strain evidence="10 11">O4R</strain>
    </source>
</reference>
<evidence type="ECO:0000256" key="2">
    <source>
        <dbReference type="ARBA" id="ARBA00010219"/>
    </source>
</evidence>
<dbReference type="InterPro" id="IPR018510">
    <property type="entry name" value="DAP_epimerase_AS"/>
</dbReference>
<dbReference type="InterPro" id="IPR001653">
    <property type="entry name" value="DAP_epimerase_DapF"/>
</dbReference>
<dbReference type="HAMAP" id="MF_00197">
    <property type="entry name" value="DAP_epimerase"/>
    <property type="match status" value="1"/>
</dbReference>
<evidence type="ECO:0000256" key="8">
    <source>
        <dbReference type="HAMAP-Rule" id="MF_00197"/>
    </source>
</evidence>